<reference evidence="3" key="2">
    <citation type="submission" date="2019-09" db="UniProtKB">
        <authorList>
            <consortium name="WormBaseParasite"/>
        </authorList>
    </citation>
    <scope>IDENTIFICATION</scope>
</reference>
<accession>A0A3P8EH16</accession>
<protein>
    <submittedName>
        <fullName evidence="1 3">Uncharacterized protein</fullName>
    </submittedName>
</protein>
<proteinExistence type="predicted"/>
<accession>A0A183GSZ6</accession>
<gene>
    <name evidence="1" type="ORF">HPBE_LOCUS25814</name>
</gene>
<name>A0A183GSZ6_HELPZ</name>
<evidence type="ECO:0000313" key="1">
    <source>
        <dbReference type="EMBL" id="VDP54060.1"/>
    </source>
</evidence>
<reference evidence="1 2" key="1">
    <citation type="submission" date="2018-11" db="EMBL/GenBank/DDBJ databases">
        <authorList>
            <consortium name="Pathogen Informatics"/>
        </authorList>
    </citation>
    <scope>NUCLEOTIDE SEQUENCE [LARGE SCALE GENOMIC DNA]</scope>
</reference>
<keyword evidence="2" id="KW-1185">Reference proteome</keyword>
<dbReference type="Proteomes" id="UP000050761">
    <property type="component" value="Unassembled WGS sequence"/>
</dbReference>
<sequence>MFLDVSARITQPQVPGTRSKAKYPQSGWVNFPILTTWTSAVFSSPMQQRRSFGVPGGKKLQLKTADGMDLNGIGVRAYRVLMTNSEEMNMSN</sequence>
<dbReference type="AlphaFoldDB" id="A0A183GSZ6"/>
<organism evidence="2 3">
    <name type="scientific">Heligmosomoides polygyrus</name>
    <name type="common">Parasitic roundworm</name>
    <dbReference type="NCBI Taxonomy" id="6339"/>
    <lineage>
        <taxon>Eukaryota</taxon>
        <taxon>Metazoa</taxon>
        <taxon>Ecdysozoa</taxon>
        <taxon>Nematoda</taxon>
        <taxon>Chromadorea</taxon>
        <taxon>Rhabditida</taxon>
        <taxon>Rhabditina</taxon>
        <taxon>Rhabditomorpha</taxon>
        <taxon>Strongyloidea</taxon>
        <taxon>Heligmosomidae</taxon>
        <taxon>Heligmosomoides</taxon>
    </lineage>
</organism>
<dbReference type="EMBL" id="UZAH01038648">
    <property type="protein sequence ID" value="VDP54060.1"/>
    <property type="molecule type" value="Genomic_DNA"/>
</dbReference>
<evidence type="ECO:0000313" key="2">
    <source>
        <dbReference type="Proteomes" id="UP000050761"/>
    </source>
</evidence>
<dbReference type="WBParaSite" id="HPBE_0002581601-mRNA-1">
    <property type="protein sequence ID" value="HPBE_0002581601-mRNA-1"/>
    <property type="gene ID" value="HPBE_0002581601"/>
</dbReference>
<evidence type="ECO:0000313" key="3">
    <source>
        <dbReference type="WBParaSite" id="HPBE_0002581601-mRNA-1"/>
    </source>
</evidence>